<evidence type="ECO:0008006" key="10">
    <source>
        <dbReference type="Google" id="ProtNLM"/>
    </source>
</evidence>
<evidence type="ECO:0000256" key="1">
    <source>
        <dbReference type="ARBA" id="ARBA00004123"/>
    </source>
</evidence>
<evidence type="ECO:0000256" key="5">
    <source>
        <dbReference type="ARBA" id="ARBA00023125"/>
    </source>
</evidence>
<keyword evidence="6" id="KW-0804">Transcription</keyword>
<dbReference type="GO" id="GO:0005634">
    <property type="term" value="C:nucleus"/>
    <property type="evidence" value="ECO:0007669"/>
    <property type="project" value="UniProtKB-SubCell"/>
</dbReference>
<keyword evidence="3" id="KW-0862">Zinc</keyword>
<dbReference type="AlphaFoldDB" id="A0A9W9TK91"/>
<name>A0A9W9TK91_9EURO</name>
<evidence type="ECO:0000313" key="8">
    <source>
        <dbReference type="EMBL" id="KAJ5225917.1"/>
    </source>
</evidence>
<dbReference type="GO" id="GO:0000981">
    <property type="term" value="F:DNA-binding transcription factor activity, RNA polymerase II-specific"/>
    <property type="evidence" value="ECO:0007669"/>
    <property type="project" value="InterPro"/>
</dbReference>
<proteinExistence type="predicted"/>
<keyword evidence="5" id="KW-0238">DNA-binding</keyword>
<dbReference type="RefSeq" id="XP_058329328.1">
    <property type="nucleotide sequence ID" value="XM_058476438.1"/>
</dbReference>
<comment type="subcellular location">
    <subcellularLocation>
        <location evidence="1">Nucleus</location>
    </subcellularLocation>
</comment>
<reference evidence="8" key="2">
    <citation type="journal article" date="2023" name="IMA Fungus">
        <title>Comparative genomic study of the Penicillium genus elucidates a diverse pangenome and 15 lateral gene transfer events.</title>
        <authorList>
            <person name="Petersen C."/>
            <person name="Sorensen T."/>
            <person name="Nielsen M.R."/>
            <person name="Sondergaard T.E."/>
            <person name="Sorensen J.L."/>
            <person name="Fitzpatrick D.A."/>
            <person name="Frisvad J.C."/>
            <person name="Nielsen K.L."/>
        </authorList>
    </citation>
    <scope>NUCLEOTIDE SEQUENCE</scope>
    <source>
        <strain evidence="8">IBT 19713</strain>
    </source>
</reference>
<dbReference type="OrthoDB" id="434972at2759"/>
<dbReference type="InterPro" id="IPR036864">
    <property type="entry name" value="Zn2-C6_fun-type_DNA-bd_sf"/>
</dbReference>
<dbReference type="InterPro" id="IPR050797">
    <property type="entry name" value="Carb_Metab_Trans_Reg"/>
</dbReference>
<gene>
    <name evidence="8" type="ORF">N7468_007142</name>
</gene>
<evidence type="ECO:0000256" key="3">
    <source>
        <dbReference type="ARBA" id="ARBA00022833"/>
    </source>
</evidence>
<dbReference type="Gene3D" id="4.10.240.10">
    <property type="entry name" value="Zn(2)-C6 fungal-type DNA-binding domain"/>
    <property type="match status" value="1"/>
</dbReference>
<keyword evidence="4" id="KW-0805">Transcription regulation</keyword>
<organism evidence="8 9">
    <name type="scientific">Penicillium chermesinum</name>
    <dbReference type="NCBI Taxonomy" id="63820"/>
    <lineage>
        <taxon>Eukaryota</taxon>
        <taxon>Fungi</taxon>
        <taxon>Dikarya</taxon>
        <taxon>Ascomycota</taxon>
        <taxon>Pezizomycotina</taxon>
        <taxon>Eurotiomycetes</taxon>
        <taxon>Eurotiomycetidae</taxon>
        <taxon>Eurotiales</taxon>
        <taxon>Aspergillaceae</taxon>
        <taxon>Penicillium</taxon>
    </lineage>
</organism>
<comment type="caution">
    <text evidence="8">The sequence shown here is derived from an EMBL/GenBank/DDBJ whole genome shotgun (WGS) entry which is preliminary data.</text>
</comment>
<evidence type="ECO:0000256" key="4">
    <source>
        <dbReference type="ARBA" id="ARBA00023015"/>
    </source>
</evidence>
<keyword evidence="7" id="KW-0539">Nucleus</keyword>
<evidence type="ECO:0000256" key="6">
    <source>
        <dbReference type="ARBA" id="ARBA00023163"/>
    </source>
</evidence>
<keyword evidence="2" id="KW-0479">Metal-binding</keyword>
<dbReference type="GO" id="GO:0008270">
    <property type="term" value="F:zinc ion binding"/>
    <property type="evidence" value="ECO:0007669"/>
    <property type="project" value="InterPro"/>
</dbReference>
<dbReference type="PANTHER" id="PTHR31668:SF18">
    <property type="entry name" value="MALTOSE FERMENTATION REGULATORY PROTEIN MAL13-RELATED"/>
    <property type="match status" value="1"/>
</dbReference>
<dbReference type="GeneID" id="83203741"/>
<evidence type="ECO:0000313" key="9">
    <source>
        <dbReference type="Proteomes" id="UP001150941"/>
    </source>
</evidence>
<sequence>MPPCPPKRACDAYILRKVKCNGSWACDTCRDAVKKVSCTYLKPVRKRGPKIRRARQRHKLTEQLNELEVPEVPEQVLHHVEPSPSVLGAEKLLCASAPEESVPRRLSRTVLVPIVRLFQQYSYSVWPVVNAEASLERLEDVDLENTSHDAENVACLITALCAAPMAQLQLAPIMDGPHGGG</sequence>
<dbReference type="GO" id="GO:0003677">
    <property type="term" value="F:DNA binding"/>
    <property type="evidence" value="ECO:0007669"/>
    <property type="project" value="UniProtKB-KW"/>
</dbReference>
<accession>A0A9W9TK91</accession>
<reference evidence="8" key="1">
    <citation type="submission" date="2022-11" db="EMBL/GenBank/DDBJ databases">
        <authorList>
            <person name="Petersen C."/>
        </authorList>
    </citation>
    <scope>NUCLEOTIDE SEQUENCE</scope>
    <source>
        <strain evidence="8">IBT 19713</strain>
    </source>
</reference>
<evidence type="ECO:0000256" key="7">
    <source>
        <dbReference type="ARBA" id="ARBA00023242"/>
    </source>
</evidence>
<dbReference type="EMBL" id="JAPQKS010000005">
    <property type="protein sequence ID" value="KAJ5225917.1"/>
    <property type="molecule type" value="Genomic_DNA"/>
</dbReference>
<dbReference type="PANTHER" id="PTHR31668">
    <property type="entry name" value="GLUCOSE TRANSPORT TRANSCRIPTION REGULATOR RGT1-RELATED-RELATED"/>
    <property type="match status" value="1"/>
</dbReference>
<keyword evidence="9" id="KW-1185">Reference proteome</keyword>
<protein>
    <recommendedName>
        <fullName evidence="10">Zn(2)-C6 fungal-type domain-containing protein</fullName>
    </recommendedName>
</protein>
<dbReference type="Proteomes" id="UP001150941">
    <property type="component" value="Unassembled WGS sequence"/>
</dbReference>
<evidence type="ECO:0000256" key="2">
    <source>
        <dbReference type="ARBA" id="ARBA00022723"/>
    </source>
</evidence>